<dbReference type="PANTHER" id="PTHR13504:SF38">
    <property type="entry name" value="FIDO DOMAIN-CONTAINING PROTEIN"/>
    <property type="match status" value="1"/>
</dbReference>
<feature type="site" description="Important for autoinhibition of adenylyltransferase activity" evidence="3">
    <location>
        <position position="32"/>
    </location>
</feature>
<dbReference type="InterPro" id="IPR036390">
    <property type="entry name" value="WH_DNA-bd_sf"/>
</dbReference>
<keyword evidence="2" id="KW-0067">ATP-binding</keyword>
<evidence type="ECO:0000259" key="4">
    <source>
        <dbReference type="PROSITE" id="PS51459"/>
    </source>
</evidence>
<keyword evidence="2" id="KW-0547">Nucleotide-binding</keyword>
<dbReference type="InterPro" id="IPR040198">
    <property type="entry name" value="Fido_containing"/>
</dbReference>
<dbReference type="AlphaFoldDB" id="A0A0G0CJ19"/>
<dbReference type="Proteomes" id="UP000034045">
    <property type="component" value="Unassembled WGS sequence"/>
</dbReference>
<reference evidence="5 6" key="1">
    <citation type="journal article" date="2015" name="Nature">
        <title>rRNA introns, odd ribosomes, and small enigmatic genomes across a large radiation of phyla.</title>
        <authorList>
            <person name="Brown C.T."/>
            <person name="Hug L.A."/>
            <person name="Thomas B.C."/>
            <person name="Sharon I."/>
            <person name="Castelle C.J."/>
            <person name="Singh A."/>
            <person name="Wilkins M.J."/>
            <person name="Williams K.H."/>
            <person name="Banfield J.F."/>
        </authorList>
    </citation>
    <scope>NUCLEOTIDE SEQUENCE [LARGE SCALE GENOMIC DNA]</scope>
</reference>
<evidence type="ECO:0000256" key="2">
    <source>
        <dbReference type="PIRSR" id="PIRSR640198-2"/>
    </source>
</evidence>
<evidence type="ECO:0000256" key="3">
    <source>
        <dbReference type="PIRSR" id="PIRSR640198-3"/>
    </source>
</evidence>
<feature type="domain" description="Fido" evidence="4">
    <location>
        <begin position="74"/>
        <end position="217"/>
    </location>
</feature>
<feature type="active site" evidence="1">
    <location>
        <position position="155"/>
    </location>
</feature>
<dbReference type="SUPFAM" id="SSF46785">
    <property type="entry name" value="Winged helix' DNA-binding domain"/>
    <property type="match status" value="1"/>
</dbReference>
<evidence type="ECO:0000313" key="5">
    <source>
        <dbReference type="EMBL" id="KKP51225.1"/>
    </source>
</evidence>
<proteinExistence type="predicted"/>
<protein>
    <submittedName>
        <fullName evidence="5">Filamentation induced by cAMP protein Fic</fullName>
    </submittedName>
</protein>
<feature type="binding site" evidence="2">
    <location>
        <begin position="197"/>
        <end position="198"/>
    </location>
    <ligand>
        <name>ATP</name>
        <dbReference type="ChEBI" id="CHEBI:30616"/>
    </ligand>
</feature>
<gene>
    <name evidence="5" type="ORF">UR42_C0020G0005</name>
</gene>
<dbReference type="Gene3D" id="1.10.3290.10">
    <property type="entry name" value="Fido-like domain"/>
    <property type="match status" value="1"/>
</dbReference>
<dbReference type="Pfam" id="PF02661">
    <property type="entry name" value="Fic"/>
    <property type="match status" value="1"/>
</dbReference>
<dbReference type="SUPFAM" id="SSF140931">
    <property type="entry name" value="Fic-like"/>
    <property type="match status" value="1"/>
</dbReference>
<evidence type="ECO:0000256" key="1">
    <source>
        <dbReference type="PIRSR" id="PIRSR640198-1"/>
    </source>
</evidence>
<evidence type="ECO:0000313" key="6">
    <source>
        <dbReference type="Proteomes" id="UP000034045"/>
    </source>
</evidence>
<name>A0A0G0CJ19_9BACT</name>
<accession>A0A0G0CJ19</accession>
<comment type="caution">
    <text evidence="5">The sequence shown here is derived from an EMBL/GenBank/DDBJ whole genome shotgun (WGS) entry which is preliminary data.</text>
</comment>
<dbReference type="InterPro" id="IPR003812">
    <property type="entry name" value="Fido"/>
</dbReference>
<dbReference type="PROSITE" id="PS51459">
    <property type="entry name" value="FIDO"/>
    <property type="match status" value="1"/>
</dbReference>
<feature type="binding site" evidence="2">
    <location>
        <begin position="159"/>
        <end position="166"/>
    </location>
    <ligand>
        <name>ATP</name>
        <dbReference type="ChEBI" id="CHEBI:30616"/>
    </ligand>
</feature>
<sequence length="303" mass="35003">MYLSSLPIPKELKQKIQRISLLKSSLFSARIEGNPLTLEAVNKGETDNEKNKEIFNILKANKYLEKTIKNKFKINKKFIYDLHSLVMFGELGKTKGFRNEMGAIFNQAGVAAYLSPPPTQVNGLVNQLIEYINSNVEKFPLICAIISHLVFEKIHPFVDGNGRVGRLLIFSILKAKGYGEVYLIAFEKYLDENKSDYYYYLDHGLKKTEDYLVFMLNSFLKESEELKKQIESAKNGKEKLLPPRQEEIYLIIKEHTIASFDNIRRRFLKVPERTLRYDLKKLVDKGLAIKIGQTKGSYYKISL</sequence>
<dbReference type="GO" id="GO:0005524">
    <property type="term" value="F:ATP binding"/>
    <property type="evidence" value="ECO:0007669"/>
    <property type="project" value="UniProtKB-KW"/>
</dbReference>
<dbReference type="PANTHER" id="PTHR13504">
    <property type="entry name" value="FIDO DOMAIN-CONTAINING PROTEIN DDB_G0283145"/>
    <property type="match status" value="1"/>
</dbReference>
<organism evidence="5 6">
    <name type="scientific">Candidatus Roizmanbacteria bacterium GW2011_GWA2_33_33</name>
    <dbReference type="NCBI Taxonomy" id="1618476"/>
    <lineage>
        <taxon>Bacteria</taxon>
        <taxon>Candidatus Roizmaniibacteriota</taxon>
    </lineage>
</organism>
<dbReference type="EMBL" id="LBPD01000020">
    <property type="protein sequence ID" value="KKP51225.1"/>
    <property type="molecule type" value="Genomic_DNA"/>
</dbReference>
<dbReference type="InterPro" id="IPR036597">
    <property type="entry name" value="Fido-like_dom_sf"/>
</dbReference>